<reference evidence="1 2" key="1">
    <citation type="submission" date="2019-04" db="EMBL/GenBank/DDBJ databases">
        <authorList>
            <consortium name="DOE Joint Genome Institute"/>
            <person name="Mondo S."/>
            <person name="Kjaerbolling I."/>
            <person name="Vesth T."/>
            <person name="Frisvad J.C."/>
            <person name="Nybo J.L."/>
            <person name="Theobald S."/>
            <person name="Kildgaard S."/>
            <person name="Isbrandt T."/>
            <person name="Kuo A."/>
            <person name="Sato A."/>
            <person name="Lyhne E.K."/>
            <person name="Kogle M.E."/>
            <person name="Wiebenga A."/>
            <person name="Kun R.S."/>
            <person name="Lubbers R.J."/>
            <person name="Makela M.R."/>
            <person name="Barry K."/>
            <person name="Chovatia M."/>
            <person name="Clum A."/>
            <person name="Daum C."/>
            <person name="Haridas S."/>
            <person name="He G."/>
            <person name="LaButti K."/>
            <person name="Lipzen A."/>
            <person name="Riley R."/>
            <person name="Salamov A."/>
            <person name="Simmons B.A."/>
            <person name="Magnuson J.K."/>
            <person name="Henrissat B."/>
            <person name="Mortensen U.H."/>
            <person name="Larsen T.O."/>
            <person name="Devries R.P."/>
            <person name="Grigoriev I.V."/>
            <person name="Machida M."/>
            <person name="Baker S.E."/>
            <person name="Andersen M.R."/>
            <person name="Cantor M.N."/>
            <person name="Hua S.X."/>
        </authorList>
    </citation>
    <scope>NUCLEOTIDE SEQUENCE [LARGE SCALE GENOMIC DNA]</scope>
    <source>
        <strain evidence="1 2">CBS 119388</strain>
    </source>
</reference>
<dbReference type="GeneID" id="43670207"/>
<sequence>MSTGDQLAKSIMITGNTWSAIRWEALGLLFTWATLALLHSPTDDRVAANFIATHGTNKASCISTMMYCSNLCISLCKEYAPTNEVLLWLLYEISPLEHIHQAIIIALETLQHSYNKLIVLGHQTWQRLGDLATEALDPTIVKPGAGNRKVPFFLSQSRRKIIASAYWMDKSLASFHGQIPRIPCLPQDFEIPLDIDDDALLAKGFPRSESLHSRVHDSNQSDSVCSATYIRARYILGGFRDELLQLSHAASSEYNGNNGLHDHSPSPVELIRNISALISSLEHEYHSDDQLSLPYIKTYRNLGCALNDILESKEICALGCDTGPSSSIISPGSGIFGNDNIGSQSIDWGDDLGWNMQRLL</sequence>
<organism evidence="1 2">
    <name type="scientific">Aspergillus pseudonomiae</name>
    <dbReference type="NCBI Taxonomy" id="1506151"/>
    <lineage>
        <taxon>Eukaryota</taxon>
        <taxon>Fungi</taxon>
        <taxon>Dikarya</taxon>
        <taxon>Ascomycota</taxon>
        <taxon>Pezizomycotina</taxon>
        <taxon>Eurotiomycetes</taxon>
        <taxon>Eurotiomycetidae</taxon>
        <taxon>Eurotiales</taxon>
        <taxon>Aspergillaceae</taxon>
        <taxon>Aspergillus</taxon>
        <taxon>Aspergillus subgen. Circumdati</taxon>
    </lineage>
</organism>
<dbReference type="Proteomes" id="UP000325579">
    <property type="component" value="Unassembled WGS sequence"/>
</dbReference>
<evidence type="ECO:0000313" key="2">
    <source>
        <dbReference type="Proteomes" id="UP000325579"/>
    </source>
</evidence>
<name>A0A5N7CW23_9EURO</name>
<evidence type="ECO:0000313" key="1">
    <source>
        <dbReference type="EMBL" id="KAE8398372.1"/>
    </source>
</evidence>
<accession>A0A5N7CW23</accession>
<dbReference type="CDD" id="cd12148">
    <property type="entry name" value="fungal_TF_MHR"/>
    <property type="match status" value="1"/>
</dbReference>
<dbReference type="RefSeq" id="XP_031935691.1">
    <property type="nucleotide sequence ID" value="XM_032085516.1"/>
</dbReference>
<dbReference type="AlphaFoldDB" id="A0A5N7CW23"/>
<dbReference type="EMBL" id="ML736859">
    <property type="protein sequence ID" value="KAE8398372.1"/>
    <property type="molecule type" value="Genomic_DNA"/>
</dbReference>
<proteinExistence type="predicted"/>
<protein>
    <recommendedName>
        <fullName evidence="3">Transcription factor domain-containing protein</fullName>
    </recommendedName>
</protein>
<gene>
    <name evidence="1" type="ORF">BDV37DRAFT_276159</name>
</gene>
<evidence type="ECO:0008006" key="3">
    <source>
        <dbReference type="Google" id="ProtNLM"/>
    </source>
</evidence>
<keyword evidence="2" id="KW-1185">Reference proteome</keyword>
<dbReference type="OrthoDB" id="4898680at2759"/>